<dbReference type="Proteomes" id="UP000428333">
    <property type="component" value="Linkage Group LG09"/>
</dbReference>
<evidence type="ECO:0000256" key="2">
    <source>
        <dbReference type="ARBA" id="ARBA00023015"/>
    </source>
</evidence>
<name>A0A6A4KZ34_9ERIC</name>
<evidence type="ECO:0000256" key="1">
    <source>
        <dbReference type="ARBA" id="ARBA00004123"/>
    </source>
</evidence>
<evidence type="ECO:0000256" key="4">
    <source>
        <dbReference type="ARBA" id="ARBA00023163"/>
    </source>
</evidence>
<gene>
    <name evidence="8" type="ORF">C3L33_15320</name>
</gene>
<evidence type="ECO:0000259" key="7">
    <source>
        <dbReference type="PROSITE" id="PS50090"/>
    </source>
</evidence>
<organism evidence="8 9">
    <name type="scientific">Rhododendron williamsianum</name>
    <dbReference type="NCBI Taxonomy" id="262921"/>
    <lineage>
        <taxon>Eukaryota</taxon>
        <taxon>Viridiplantae</taxon>
        <taxon>Streptophyta</taxon>
        <taxon>Embryophyta</taxon>
        <taxon>Tracheophyta</taxon>
        <taxon>Spermatophyta</taxon>
        <taxon>Magnoliopsida</taxon>
        <taxon>eudicotyledons</taxon>
        <taxon>Gunneridae</taxon>
        <taxon>Pentapetalae</taxon>
        <taxon>asterids</taxon>
        <taxon>Ericales</taxon>
        <taxon>Ericaceae</taxon>
        <taxon>Ericoideae</taxon>
        <taxon>Rhodoreae</taxon>
        <taxon>Rhododendron</taxon>
    </lineage>
</organism>
<dbReference type="PANTHER" id="PTHR21654:SF7">
    <property type="entry name" value="HOMEODOMAIN-LIKE SUPERFAMILY PROTEIN"/>
    <property type="match status" value="1"/>
</dbReference>
<accession>A0A6A4KZ34</accession>
<evidence type="ECO:0000256" key="5">
    <source>
        <dbReference type="ARBA" id="ARBA00023242"/>
    </source>
</evidence>
<keyword evidence="4" id="KW-0804">Transcription</keyword>
<sequence length="487" mass="55308">MEVFPVDHQFPNHDDTVEFPLHLTPFPDAAAILYSNPTAEIPPPEMQYKSHPPPPQKLRPIRSNGRTSPEYIDRTVDLEGAVHGCYSELGFPNQLSLAEVYGGSSVDVAAAAAERMKVEMEAACAKTANDETQSIIPLSAEDVLASKLMALKTDRSSETPSPLESNLENTFRFEGFEKGWRCPETHVSTLFSSTVVLMHLALKRGGKMVLVALAAMLLKLLHVWNDVHVLVVTNLELISSSDGDGDSSEAVKEPLNRKRKRKTRKKIELYLKNMMTKVLQKQEQMHNQLIEMIEKKERERIIREEAWKQQEIERAKKDEEVRAEERSRTLVLISFIQNLLGHEIQIPKSWETSCLEKAEVEIHNQKDLSCDPCNRRWPKSEVQALITVRTALDHKFLKGVKGIVWEEVAAGLSDMGYSRSAKKCKEKWENINKYYKRTMETGKKRPDGGKSCPYFNELDILYTNGLINPGNASHCIKNEIEDRSVEE</sequence>
<evidence type="ECO:0000313" key="8">
    <source>
        <dbReference type="EMBL" id="KAE9452783.1"/>
    </source>
</evidence>
<feature type="domain" description="Myb-like" evidence="7">
    <location>
        <begin position="376"/>
        <end position="432"/>
    </location>
</feature>
<keyword evidence="5" id="KW-0539">Nucleus</keyword>
<dbReference type="Gene3D" id="1.10.10.60">
    <property type="entry name" value="Homeodomain-like"/>
    <property type="match status" value="1"/>
</dbReference>
<keyword evidence="3" id="KW-0238">DNA-binding</keyword>
<keyword evidence="2" id="KW-0805">Transcription regulation</keyword>
<dbReference type="GO" id="GO:0006355">
    <property type="term" value="P:regulation of DNA-templated transcription"/>
    <property type="evidence" value="ECO:0007669"/>
    <property type="project" value="UniProtKB-ARBA"/>
</dbReference>
<dbReference type="FunFam" id="1.10.10.60:FF:000092">
    <property type="entry name" value="Trihelix transcription factor GT-2"/>
    <property type="match status" value="1"/>
</dbReference>
<feature type="non-terminal residue" evidence="8">
    <location>
        <position position="1"/>
    </location>
</feature>
<dbReference type="CDD" id="cd12203">
    <property type="entry name" value="GT1"/>
    <property type="match status" value="1"/>
</dbReference>
<dbReference type="GO" id="GO:0003677">
    <property type="term" value="F:DNA binding"/>
    <property type="evidence" value="ECO:0007669"/>
    <property type="project" value="UniProtKB-KW"/>
</dbReference>
<dbReference type="AlphaFoldDB" id="A0A6A4KZ34"/>
<comment type="subcellular location">
    <subcellularLocation>
        <location evidence="1">Nucleus</location>
    </subcellularLocation>
</comment>
<feature type="compositionally biased region" description="Pro residues" evidence="6">
    <location>
        <begin position="45"/>
        <end position="57"/>
    </location>
</feature>
<dbReference type="EMBL" id="QEFC01002347">
    <property type="protein sequence ID" value="KAE9452783.1"/>
    <property type="molecule type" value="Genomic_DNA"/>
</dbReference>
<dbReference type="PROSITE" id="PS50090">
    <property type="entry name" value="MYB_LIKE"/>
    <property type="match status" value="1"/>
</dbReference>
<dbReference type="Pfam" id="PF13837">
    <property type="entry name" value="Myb_DNA-bind_4"/>
    <property type="match status" value="1"/>
</dbReference>
<feature type="region of interest" description="Disordered" evidence="6">
    <location>
        <begin position="240"/>
        <end position="259"/>
    </location>
</feature>
<dbReference type="PANTHER" id="PTHR21654">
    <property type="entry name" value="FI21293P1"/>
    <property type="match status" value="1"/>
</dbReference>
<dbReference type="InterPro" id="IPR001005">
    <property type="entry name" value="SANT/Myb"/>
</dbReference>
<dbReference type="InterPro" id="IPR044822">
    <property type="entry name" value="Myb_DNA-bind_4"/>
</dbReference>
<dbReference type="OrthoDB" id="691673at2759"/>
<keyword evidence="9" id="KW-1185">Reference proteome</keyword>
<evidence type="ECO:0000256" key="3">
    <source>
        <dbReference type="ARBA" id="ARBA00023125"/>
    </source>
</evidence>
<protein>
    <recommendedName>
        <fullName evidence="7">Myb-like domain-containing protein</fullName>
    </recommendedName>
</protein>
<comment type="caution">
    <text evidence="8">The sequence shown here is derived from an EMBL/GenBank/DDBJ whole genome shotgun (WGS) entry which is preliminary data.</text>
</comment>
<dbReference type="GO" id="GO:0005634">
    <property type="term" value="C:nucleus"/>
    <property type="evidence" value="ECO:0007669"/>
    <property type="project" value="UniProtKB-SubCell"/>
</dbReference>
<reference evidence="8 9" key="1">
    <citation type="journal article" date="2019" name="Genome Biol. Evol.">
        <title>The Rhododendron genome and chromosomal organization provide insight into shared whole-genome duplications across the heath family (Ericaceae).</title>
        <authorList>
            <person name="Soza V.L."/>
            <person name="Lindsley D."/>
            <person name="Waalkes A."/>
            <person name="Ramage E."/>
            <person name="Patwardhan R.P."/>
            <person name="Burton J.N."/>
            <person name="Adey A."/>
            <person name="Kumar A."/>
            <person name="Qiu R."/>
            <person name="Shendure J."/>
            <person name="Hall B."/>
        </authorList>
    </citation>
    <scope>NUCLEOTIDE SEQUENCE [LARGE SCALE GENOMIC DNA]</scope>
    <source>
        <strain evidence="8">RSF 1966-606</strain>
    </source>
</reference>
<proteinExistence type="predicted"/>
<evidence type="ECO:0000313" key="9">
    <source>
        <dbReference type="Proteomes" id="UP000428333"/>
    </source>
</evidence>
<evidence type="ECO:0000256" key="6">
    <source>
        <dbReference type="SAM" id="MobiDB-lite"/>
    </source>
</evidence>
<feature type="region of interest" description="Disordered" evidence="6">
    <location>
        <begin position="45"/>
        <end position="68"/>
    </location>
</feature>